<organism evidence="1 2">
    <name type="scientific">Clunio marinus</name>
    <dbReference type="NCBI Taxonomy" id="568069"/>
    <lineage>
        <taxon>Eukaryota</taxon>
        <taxon>Metazoa</taxon>
        <taxon>Ecdysozoa</taxon>
        <taxon>Arthropoda</taxon>
        <taxon>Hexapoda</taxon>
        <taxon>Insecta</taxon>
        <taxon>Pterygota</taxon>
        <taxon>Neoptera</taxon>
        <taxon>Endopterygota</taxon>
        <taxon>Diptera</taxon>
        <taxon>Nematocera</taxon>
        <taxon>Chironomoidea</taxon>
        <taxon>Chironomidae</taxon>
        <taxon>Clunio</taxon>
    </lineage>
</organism>
<proteinExistence type="predicted"/>
<dbReference type="EMBL" id="CVRI01000049">
    <property type="protein sequence ID" value="CRK99165.1"/>
    <property type="molecule type" value="Genomic_DNA"/>
</dbReference>
<dbReference type="AlphaFoldDB" id="A0A1J1IFY3"/>
<evidence type="ECO:0000313" key="1">
    <source>
        <dbReference type="EMBL" id="CRK99165.1"/>
    </source>
</evidence>
<keyword evidence="2" id="KW-1185">Reference proteome</keyword>
<evidence type="ECO:0000313" key="2">
    <source>
        <dbReference type="Proteomes" id="UP000183832"/>
    </source>
</evidence>
<accession>A0A1J1IFY3</accession>
<reference evidence="1 2" key="1">
    <citation type="submission" date="2015-04" db="EMBL/GenBank/DDBJ databases">
        <authorList>
            <person name="Syromyatnikov M.Y."/>
            <person name="Popov V.N."/>
        </authorList>
    </citation>
    <scope>NUCLEOTIDE SEQUENCE [LARGE SCALE GENOMIC DNA]</scope>
</reference>
<dbReference type="Proteomes" id="UP000183832">
    <property type="component" value="Unassembled WGS sequence"/>
</dbReference>
<name>A0A1J1IFY3_9DIPT</name>
<sequence>MVNLQKGAQTTRALVEGFAWKSTTLSVINGYHNTYLKGAKMAVNYRPVKMLTMTLHRFIIMSKVFNSTMSAVFQFNK</sequence>
<protein>
    <submittedName>
        <fullName evidence="1">CLUMA_CG012519, isoform A</fullName>
    </submittedName>
</protein>
<gene>
    <name evidence="1" type="ORF">CLUMA_CG012519</name>
</gene>